<feature type="compositionally biased region" description="Low complexity" evidence="1">
    <location>
        <begin position="47"/>
        <end position="57"/>
    </location>
</feature>
<sequence>MVKSDLRHISMLSSEPSSQSGSPSHCHLLGMHWPLRHTKSTSAQEVSSLPSEQSRSPSHCHTDGMHRPQKEAAPVACYSQSCKDLMHKTSQIFPNTEKMIPSPYSLFCAVTDKAKMCFKKLNKFKFVKIIQPLGL</sequence>
<dbReference type="AlphaFoldDB" id="A0A8C1KVH0"/>
<evidence type="ECO:0000313" key="2">
    <source>
        <dbReference type="Ensembl" id="ENSCCRP00010053123.1"/>
    </source>
</evidence>
<feature type="region of interest" description="Disordered" evidence="1">
    <location>
        <begin position="40"/>
        <end position="72"/>
    </location>
</feature>
<organism evidence="2 3">
    <name type="scientific">Cyprinus carpio</name>
    <name type="common">Common carp</name>
    <dbReference type="NCBI Taxonomy" id="7962"/>
    <lineage>
        <taxon>Eukaryota</taxon>
        <taxon>Metazoa</taxon>
        <taxon>Chordata</taxon>
        <taxon>Craniata</taxon>
        <taxon>Vertebrata</taxon>
        <taxon>Euteleostomi</taxon>
        <taxon>Actinopterygii</taxon>
        <taxon>Neopterygii</taxon>
        <taxon>Teleostei</taxon>
        <taxon>Ostariophysi</taxon>
        <taxon>Cypriniformes</taxon>
        <taxon>Cyprinidae</taxon>
        <taxon>Cyprininae</taxon>
        <taxon>Cyprinus</taxon>
    </lineage>
</organism>
<name>A0A8C1KVH0_CYPCA</name>
<feature type="compositionally biased region" description="Basic and acidic residues" evidence="1">
    <location>
        <begin position="60"/>
        <end position="70"/>
    </location>
</feature>
<evidence type="ECO:0000313" key="3">
    <source>
        <dbReference type="Proteomes" id="UP000694427"/>
    </source>
</evidence>
<dbReference type="Ensembl" id="ENSCCRT00010058229.1">
    <property type="protein sequence ID" value="ENSCCRP00010053123.1"/>
    <property type="gene ID" value="ENSCCRG00010022519.1"/>
</dbReference>
<accession>A0A8C1KVH0</accession>
<dbReference type="Proteomes" id="UP000694427">
    <property type="component" value="Unplaced"/>
</dbReference>
<proteinExistence type="predicted"/>
<reference evidence="2" key="1">
    <citation type="submission" date="2025-08" db="UniProtKB">
        <authorList>
            <consortium name="Ensembl"/>
        </authorList>
    </citation>
    <scope>IDENTIFICATION</scope>
</reference>
<protein>
    <submittedName>
        <fullName evidence="2">Uncharacterized protein</fullName>
    </submittedName>
</protein>
<reference evidence="2" key="2">
    <citation type="submission" date="2025-09" db="UniProtKB">
        <authorList>
            <consortium name="Ensembl"/>
        </authorList>
    </citation>
    <scope>IDENTIFICATION</scope>
</reference>
<evidence type="ECO:0000256" key="1">
    <source>
        <dbReference type="SAM" id="MobiDB-lite"/>
    </source>
</evidence>
<feature type="compositionally biased region" description="Low complexity" evidence="1">
    <location>
        <begin position="10"/>
        <end position="24"/>
    </location>
</feature>
<keyword evidence="3" id="KW-1185">Reference proteome</keyword>
<feature type="region of interest" description="Disordered" evidence="1">
    <location>
        <begin position="1"/>
        <end position="24"/>
    </location>
</feature>